<dbReference type="SUPFAM" id="SSF56672">
    <property type="entry name" value="DNA/RNA polymerases"/>
    <property type="match status" value="1"/>
</dbReference>
<evidence type="ECO:0000313" key="2">
    <source>
        <dbReference type="EMBL" id="RKO94296.1"/>
    </source>
</evidence>
<evidence type="ECO:0000256" key="1">
    <source>
        <dbReference type="SAM" id="Phobius"/>
    </source>
</evidence>
<protein>
    <submittedName>
        <fullName evidence="2">Uncharacterized protein</fullName>
    </submittedName>
</protein>
<dbReference type="OrthoDB" id="2155711at2759"/>
<gene>
    <name evidence="2" type="ORF">BDK51DRAFT_47409</name>
</gene>
<keyword evidence="3" id="KW-1185">Reference proteome</keyword>
<dbReference type="InterPro" id="IPR043502">
    <property type="entry name" value="DNA/RNA_pol_sf"/>
</dbReference>
<organism evidence="2 3">
    <name type="scientific">Blyttiomyces helicus</name>
    <dbReference type="NCBI Taxonomy" id="388810"/>
    <lineage>
        <taxon>Eukaryota</taxon>
        <taxon>Fungi</taxon>
        <taxon>Fungi incertae sedis</taxon>
        <taxon>Chytridiomycota</taxon>
        <taxon>Chytridiomycota incertae sedis</taxon>
        <taxon>Chytridiomycetes</taxon>
        <taxon>Chytridiomycetes incertae sedis</taxon>
        <taxon>Blyttiomyces</taxon>
    </lineage>
</organism>
<feature type="transmembrane region" description="Helical" evidence="1">
    <location>
        <begin position="246"/>
        <end position="266"/>
    </location>
</feature>
<sequence length="400" mass="45061">METHVTRIVAPHQLLDQVLAKPEKYQPTNLFLLYPDQPPALGKYNFVIKLTYLFTQPEFFSLCPLSSKKQIDEILKKEWIRHSAWRGPDMQLHNCFVTDYLDIIVIKSTIKAEHNQHLNNILAVLLEHLLDIKPSESLWGLAKKKPWIQEERAKVEFEQLQLGISTRSVLTGDSARITTHVFFDISGFGIRGGVVQYIASGDNLLRVPLLQTIKGLINLMCLCPIRYFLPKMKPVKINYPVHKNELLALVIFTVAILPAATPAFWYAPLGMIRLRLCAFGPGSPFRLTSYETPLDERWPLAASQNLGPITLGDTAHAGRRLVEQGANDLATIPVMPLRLGQNLRLLLLLLLSRRTPCVNMLTMETLKSTSARAAIAKIIMGNKTIITQLGILQDIYTTIS</sequence>
<keyword evidence="1" id="KW-0812">Transmembrane</keyword>
<evidence type="ECO:0000313" key="3">
    <source>
        <dbReference type="Proteomes" id="UP000269721"/>
    </source>
</evidence>
<proteinExistence type="predicted"/>
<keyword evidence="1" id="KW-1133">Transmembrane helix</keyword>
<name>A0A4P9WTB4_9FUNG</name>
<dbReference type="AlphaFoldDB" id="A0A4P9WTB4"/>
<dbReference type="Proteomes" id="UP000269721">
    <property type="component" value="Unassembled WGS sequence"/>
</dbReference>
<accession>A0A4P9WTB4</accession>
<keyword evidence="1" id="KW-0472">Membrane</keyword>
<reference evidence="3" key="1">
    <citation type="journal article" date="2018" name="Nat. Microbiol.">
        <title>Leveraging single-cell genomics to expand the fungal tree of life.</title>
        <authorList>
            <person name="Ahrendt S.R."/>
            <person name="Quandt C.A."/>
            <person name="Ciobanu D."/>
            <person name="Clum A."/>
            <person name="Salamov A."/>
            <person name="Andreopoulos B."/>
            <person name="Cheng J.F."/>
            <person name="Woyke T."/>
            <person name="Pelin A."/>
            <person name="Henrissat B."/>
            <person name="Reynolds N.K."/>
            <person name="Benny G.L."/>
            <person name="Smith M.E."/>
            <person name="James T.Y."/>
            <person name="Grigoriev I.V."/>
        </authorList>
    </citation>
    <scope>NUCLEOTIDE SEQUENCE [LARGE SCALE GENOMIC DNA]</scope>
</reference>
<dbReference type="EMBL" id="KZ993945">
    <property type="protein sequence ID" value="RKO94296.1"/>
    <property type="molecule type" value="Genomic_DNA"/>
</dbReference>